<gene>
    <name evidence="1" type="ORF">CK503_14450</name>
</gene>
<dbReference type="AlphaFoldDB" id="A0A2A2G7A0"/>
<sequence>MKVISSLSWLTIKVLLVLLWIGGSGISLVQGQNHLQPLIDNVEVTLYSDLQLRDLNKQTPFNRNNYVFDLPSNTQFANLNAYYKSNNLVADINVVEYGSGFEFENPEIYMRQLYKYFLIDYKLNIGFGKKMFYWGSGYFRNPAAFVNFKRDPTNPDDRLNEYTGKPFVHIGYFFPESNIDLVYTPEVKVDLKQLEYTATELVFRYYRFFENLDLSFLLKYNNKEHNAAGLSMAYTLQDDLVLHFEGALQHGYKKQLHHSIVSGESDTVYQSYPYDRVQSEHPIPKLLAGFSFTTQSGYNIIGEYYYNGLGLSYSDWNDLITHLEYLNSSKSDRFGKGVVTNNIKWSALSLNDRKHYLLLRFQRSFSGINANLVTLSNIVDTSTFLRLKAGTKIVGPLKGEVQIERFVGTSKTDFGSIFYKWNIHLTLKLKISQ</sequence>
<dbReference type="EMBL" id="NSKE01000012">
    <property type="protein sequence ID" value="PAU92884.1"/>
    <property type="molecule type" value="Genomic_DNA"/>
</dbReference>
<dbReference type="Proteomes" id="UP000218831">
    <property type="component" value="Unassembled WGS sequence"/>
</dbReference>
<comment type="caution">
    <text evidence="1">The sequence shown here is derived from an EMBL/GenBank/DDBJ whole genome shotgun (WGS) entry which is preliminary data.</text>
</comment>
<evidence type="ECO:0000313" key="2">
    <source>
        <dbReference type="Proteomes" id="UP000218831"/>
    </source>
</evidence>
<accession>A0A2A2G7A0</accession>
<keyword evidence="2" id="KW-1185">Reference proteome</keyword>
<dbReference type="OrthoDB" id="5289878at2"/>
<protein>
    <submittedName>
        <fullName evidence="1">Uncharacterized protein</fullName>
    </submittedName>
</protein>
<reference evidence="1 2" key="1">
    <citation type="submission" date="2017-08" db="EMBL/GenBank/DDBJ databases">
        <title>Aliifodinibius alkalisoli sp. nov., isolated from saline alkaline soil.</title>
        <authorList>
            <person name="Liu D."/>
            <person name="Zhang G."/>
        </authorList>
    </citation>
    <scope>NUCLEOTIDE SEQUENCE [LARGE SCALE GENOMIC DNA]</scope>
    <source>
        <strain evidence="1 2">WN023</strain>
    </source>
</reference>
<evidence type="ECO:0000313" key="1">
    <source>
        <dbReference type="EMBL" id="PAU92884.1"/>
    </source>
</evidence>
<proteinExistence type="predicted"/>
<dbReference type="RefSeq" id="WP_095607540.1">
    <property type="nucleotide sequence ID" value="NZ_NSKE01000012.1"/>
</dbReference>
<organism evidence="1 2">
    <name type="scientific">Fodinibius salipaludis</name>
    <dbReference type="NCBI Taxonomy" id="2032627"/>
    <lineage>
        <taxon>Bacteria</taxon>
        <taxon>Pseudomonadati</taxon>
        <taxon>Balneolota</taxon>
        <taxon>Balneolia</taxon>
        <taxon>Balneolales</taxon>
        <taxon>Balneolaceae</taxon>
        <taxon>Fodinibius</taxon>
    </lineage>
</organism>
<name>A0A2A2G7A0_9BACT</name>